<proteinExistence type="predicted"/>
<sequence>MKCPLLNRVKLPYTETFEYVVGECLKADCAWWNDVLQMCAVLRIATNLGSVINYLSEISGRMPHEEER</sequence>
<reference evidence="1" key="1">
    <citation type="submission" date="2020-03" db="EMBL/GenBank/DDBJ databases">
        <title>The deep terrestrial virosphere.</title>
        <authorList>
            <person name="Holmfeldt K."/>
            <person name="Nilsson E."/>
            <person name="Simone D."/>
            <person name="Lopez-Fernandez M."/>
            <person name="Wu X."/>
            <person name="de Brujin I."/>
            <person name="Lundin D."/>
            <person name="Andersson A."/>
            <person name="Bertilsson S."/>
            <person name="Dopson M."/>
        </authorList>
    </citation>
    <scope>NUCLEOTIDE SEQUENCE</scope>
    <source>
        <strain evidence="1">TM448B05713</strain>
    </source>
</reference>
<name>A0A6M3Y152_9ZZZZ</name>
<organism evidence="1">
    <name type="scientific">viral metagenome</name>
    <dbReference type="NCBI Taxonomy" id="1070528"/>
    <lineage>
        <taxon>unclassified sequences</taxon>
        <taxon>metagenomes</taxon>
        <taxon>organismal metagenomes</taxon>
    </lineage>
</organism>
<protein>
    <submittedName>
        <fullName evidence="1">Uncharacterized protein</fullName>
    </submittedName>
</protein>
<evidence type="ECO:0000313" key="1">
    <source>
        <dbReference type="EMBL" id="QJI03985.1"/>
    </source>
</evidence>
<dbReference type="EMBL" id="MT145137">
    <property type="protein sequence ID" value="QJI03985.1"/>
    <property type="molecule type" value="Genomic_DNA"/>
</dbReference>
<dbReference type="AlphaFoldDB" id="A0A6M3Y152"/>
<accession>A0A6M3Y152</accession>
<gene>
    <name evidence="1" type="ORF">TM448B05713_0005</name>
</gene>